<dbReference type="EMBL" id="MSIE01000042">
    <property type="protein sequence ID" value="OLF15377.1"/>
    <property type="molecule type" value="Genomic_DNA"/>
</dbReference>
<gene>
    <name evidence="1" type="ORF">BU204_22320</name>
</gene>
<evidence type="ECO:0000313" key="2">
    <source>
        <dbReference type="Proteomes" id="UP000185596"/>
    </source>
</evidence>
<dbReference type="Proteomes" id="UP000185596">
    <property type="component" value="Unassembled WGS sequence"/>
</dbReference>
<dbReference type="OrthoDB" id="2987568at2"/>
<name>A0A1Q8CLZ0_9PSEU</name>
<comment type="caution">
    <text evidence="1">The sequence shown here is derived from an EMBL/GenBank/DDBJ whole genome shotgun (WGS) entry which is preliminary data.</text>
</comment>
<keyword evidence="2" id="KW-1185">Reference proteome</keyword>
<sequence>MSPFTTPAPHGYLYVGIRVDPPRRVPLVPSSTRRAERLRACADTARRLTELAEVVDVAVYEAVLIPPAAEHPRFDVMVLVRTTSPETIAAVEDTAVFRELAADFVMPARNGRRIGDIDRSKAGAFLFNHFTAAEPERALRTWEEIAGWFTDRAGVRDSALLQPVRNGPYVFVNHVRLPGSAFGFFPRLLRPSFRRSVSRRLRENGIGFAAVACRPVPVGSR</sequence>
<proteinExistence type="predicted"/>
<evidence type="ECO:0000313" key="1">
    <source>
        <dbReference type="EMBL" id="OLF15377.1"/>
    </source>
</evidence>
<dbReference type="RefSeq" id="WP_075127678.1">
    <property type="nucleotide sequence ID" value="NZ_MSIE01000042.1"/>
</dbReference>
<accession>A0A1Q8CLZ0</accession>
<reference evidence="1 2" key="1">
    <citation type="submission" date="2016-12" db="EMBL/GenBank/DDBJ databases">
        <title>The draft genome sequence of Actinophytocola sp. 11-183.</title>
        <authorList>
            <person name="Wang W."/>
            <person name="Yuan L."/>
        </authorList>
    </citation>
    <scope>NUCLEOTIDE SEQUENCE [LARGE SCALE GENOMIC DNA]</scope>
    <source>
        <strain evidence="1 2">11-183</strain>
    </source>
</reference>
<organism evidence="1 2">
    <name type="scientific">Actinophytocola xanthii</name>
    <dbReference type="NCBI Taxonomy" id="1912961"/>
    <lineage>
        <taxon>Bacteria</taxon>
        <taxon>Bacillati</taxon>
        <taxon>Actinomycetota</taxon>
        <taxon>Actinomycetes</taxon>
        <taxon>Pseudonocardiales</taxon>
        <taxon>Pseudonocardiaceae</taxon>
    </lineage>
</organism>
<protein>
    <submittedName>
        <fullName evidence="1">Uncharacterized protein</fullName>
    </submittedName>
</protein>
<dbReference type="AlphaFoldDB" id="A0A1Q8CLZ0"/>